<proteinExistence type="predicted"/>
<dbReference type="Proteomes" id="UP000199608">
    <property type="component" value="Unassembled WGS sequence"/>
</dbReference>
<accession>A0A1H2FSK0</accession>
<dbReference type="EMBL" id="FNLL01000004">
    <property type="protein sequence ID" value="SDU10315.1"/>
    <property type="molecule type" value="Genomic_DNA"/>
</dbReference>
<feature type="transmembrane region" description="Helical" evidence="1">
    <location>
        <begin position="21"/>
        <end position="42"/>
    </location>
</feature>
<evidence type="ECO:0000256" key="1">
    <source>
        <dbReference type="SAM" id="Phobius"/>
    </source>
</evidence>
<protein>
    <submittedName>
        <fullName evidence="2">Type II secretory pathway, pseudopilin PulG</fullName>
    </submittedName>
</protein>
<dbReference type="SUPFAM" id="SSF54523">
    <property type="entry name" value="Pili subunits"/>
    <property type="match status" value="1"/>
</dbReference>
<dbReference type="Gene3D" id="3.30.700.10">
    <property type="entry name" value="Glycoprotein, Type 4 Pilin"/>
    <property type="match status" value="1"/>
</dbReference>
<reference evidence="3" key="1">
    <citation type="submission" date="2016-10" db="EMBL/GenBank/DDBJ databases">
        <authorList>
            <person name="Varghese N."/>
            <person name="Submissions S."/>
        </authorList>
    </citation>
    <scope>NUCLEOTIDE SEQUENCE [LARGE SCALE GENOMIC DNA]</scope>
    <source>
        <strain evidence="3">DSM 3384</strain>
    </source>
</reference>
<keyword evidence="1" id="KW-1133">Transmembrane helix</keyword>
<dbReference type="InterPro" id="IPR045584">
    <property type="entry name" value="Pilin-like"/>
</dbReference>
<gene>
    <name evidence="2" type="ORF">SAMN04487931_104317</name>
</gene>
<organism evidence="2 3">
    <name type="scientific">Desulfobacula phenolica</name>
    <dbReference type="NCBI Taxonomy" id="90732"/>
    <lineage>
        <taxon>Bacteria</taxon>
        <taxon>Pseudomonadati</taxon>
        <taxon>Thermodesulfobacteriota</taxon>
        <taxon>Desulfobacteria</taxon>
        <taxon>Desulfobacterales</taxon>
        <taxon>Desulfobacteraceae</taxon>
        <taxon>Desulfobacula</taxon>
    </lineage>
</organism>
<keyword evidence="1" id="KW-0472">Membrane</keyword>
<dbReference type="InterPro" id="IPR012902">
    <property type="entry name" value="N_methyl_site"/>
</dbReference>
<name>A0A1H2FSK0_9BACT</name>
<keyword evidence="3" id="KW-1185">Reference proteome</keyword>
<evidence type="ECO:0000313" key="2">
    <source>
        <dbReference type="EMBL" id="SDU10315.1"/>
    </source>
</evidence>
<evidence type="ECO:0000313" key="3">
    <source>
        <dbReference type="Proteomes" id="UP000199608"/>
    </source>
</evidence>
<dbReference type="AlphaFoldDB" id="A0A1H2FSK0"/>
<sequence>MSSTYPRFVFRKTVMKNDACGFTLIEVIAILLIVGILGSVAASRLINIQSVNSVVEADTIRNRIRFVQSMAMKSSSFGSTSGEKCRGIKCHQNFYWFFIGNDSEDAGNQLKFPGEQDVKIALSGVTVTPFTIFFDVYGIPYTAFTDETTNTRLMNPLQITVGSKTMTLLPETGFIQ</sequence>
<dbReference type="Pfam" id="PF07963">
    <property type="entry name" value="N_methyl"/>
    <property type="match status" value="1"/>
</dbReference>
<keyword evidence="1" id="KW-0812">Transmembrane</keyword>